<dbReference type="InterPro" id="IPR007867">
    <property type="entry name" value="GMC_OxRtase_C"/>
</dbReference>
<organism evidence="7 8">
    <name type="scientific">Erythrobacter litoralis (strain HTCC2594)</name>
    <dbReference type="NCBI Taxonomy" id="314225"/>
    <lineage>
        <taxon>Bacteria</taxon>
        <taxon>Pseudomonadati</taxon>
        <taxon>Pseudomonadota</taxon>
        <taxon>Alphaproteobacteria</taxon>
        <taxon>Sphingomonadales</taxon>
        <taxon>Erythrobacteraceae</taxon>
        <taxon>Erythrobacter/Porphyrobacter group</taxon>
        <taxon>Erythrobacter</taxon>
    </lineage>
</organism>
<evidence type="ECO:0000256" key="1">
    <source>
        <dbReference type="ARBA" id="ARBA00001974"/>
    </source>
</evidence>
<evidence type="ECO:0000256" key="2">
    <source>
        <dbReference type="ARBA" id="ARBA00010790"/>
    </source>
</evidence>
<dbReference type="eggNOG" id="COG2303">
    <property type="taxonomic scope" value="Bacteria"/>
</dbReference>
<comment type="similarity">
    <text evidence="2">Belongs to the GMC oxidoreductase family.</text>
</comment>
<dbReference type="RefSeq" id="WP_011414912.1">
    <property type="nucleotide sequence ID" value="NC_007722.1"/>
</dbReference>
<dbReference type="Gene3D" id="3.50.50.60">
    <property type="entry name" value="FAD/NAD(P)-binding domain"/>
    <property type="match status" value="2"/>
</dbReference>
<dbReference type="AlphaFoldDB" id="Q2N8A7"/>
<keyword evidence="8" id="KW-1185">Reference proteome</keyword>
<dbReference type="PANTHER" id="PTHR42784:SF1">
    <property type="entry name" value="PYRANOSE 2-OXIDASE"/>
    <property type="match status" value="1"/>
</dbReference>
<dbReference type="GO" id="GO:0016614">
    <property type="term" value="F:oxidoreductase activity, acting on CH-OH group of donors"/>
    <property type="evidence" value="ECO:0007669"/>
    <property type="project" value="InterPro"/>
</dbReference>
<reference evidence="8" key="1">
    <citation type="journal article" date="2009" name="J. Bacteriol.">
        <title>Complete genome sequence of Erythrobacter litoralis HTCC2594.</title>
        <authorList>
            <person name="Oh H.M."/>
            <person name="Giovannoni S.J."/>
            <person name="Ferriera S."/>
            <person name="Johnson J."/>
            <person name="Cho J.C."/>
        </authorList>
    </citation>
    <scope>NUCLEOTIDE SEQUENCE [LARGE SCALE GENOMIC DNA]</scope>
    <source>
        <strain evidence="8">HTCC2594</strain>
    </source>
</reference>
<dbReference type="InterPro" id="IPR051473">
    <property type="entry name" value="P2Ox-like"/>
</dbReference>
<sequence>MIVEPDAPLPERVETLVIGAGTIGLPLAVKLAETTGKPVLCLDSGGWSQAGDTHPLNAVEQRGDRYDGADLGRFRGLGGTSTRWGGALIPFQPADMTGWPVSSEELAPFIGEVEQLFGLDPGTYHGSDPMLDGPDMVPRLAKWPPFAKRNVWKLLEGEVRRSDTCSVALENVVTNLASEADAIRVEIARPNAWHVIHASKVIIAAGAIETTRLALLLDRAMDGAVSRMSPLLGRTFGDHLSVEVGRIVPRDRVALNRLFGFRFARSGMMRNLRFELAPETPLRETVRPGFVHVGYATDGDTGFDHLRAAMQAVQRGTMPSGGAVAGLLRDLPWLARAVKWRFADKRQLFPDGADLVVHCVIEQGHERDSRITLSDTLSDAHGTPLPAIDWTVTPADVEQLHALADIFERHWDRGELAGLGTFERFPRAGVEQALVHSGGIYHPTGSTRMAASAADGVVDADLRLFAEPRVQLVGTSVLPSGGGANPTMTALLLAMRLAAQHGRASRRQGR</sequence>
<dbReference type="SUPFAM" id="SSF51905">
    <property type="entry name" value="FAD/NAD(P)-binding domain"/>
    <property type="match status" value="1"/>
</dbReference>
<dbReference type="OrthoDB" id="9798604at2"/>
<evidence type="ECO:0000313" key="7">
    <source>
        <dbReference type="EMBL" id="ABC64084.1"/>
    </source>
</evidence>
<gene>
    <name evidence="7" type="ordered locus">ELI_09960</name>
</gene>
<name>Q2N8A7_ERYLH</name>
<comment type="cofactor">
    <cofactor evidence="1">
        <name>FAD</name>
        <dbReference type="ChEBI" id="CHEBI:57692"/>
    </cofactor>
</comment>
<keyword evidence="3" id="KW-0285">Flavoprotein</keyword>
<protein>
    <submittedName>
        <fullName evidence="7">Oxidoreductase, putative</fullName>
    </submittedName>
</protein>
<dbReference type="EMBL" id="CP000157">
    <property type="protein sequence ID" value="ABC64084.1"/>
    <property type="molecule type" value="Genomic_DNA"/>
</dbReference>
<dbReference type="STRING" id="314225.ELI_09960"/>
<evidence type="ECO:0000259" key="6">
    <source>
        <dbReference type="Pfam" id="PF05199"/>
    </source>
</evidence>
<dbReference type="PANTHER" id="PTHR42784">
    <property type="entry name" value="PYRANOSE 2-OXIDASE"/>
    <property type="match status" value="1"/>
</dbReference>
<evidence type="ECO:0000313" key="8">
    <source>
        <dbReference type="Proteomes" id="UP000008808"/>
    </source>
</evidence>
<keyword evidence="5" id="KW-0560">Oxidoreductase</keyword>
<evidence type="ECO:0000256" key="3">
    <source>
        <dbReference type="ARBA" id="ARBA00022630"/>
    </source>
</evidence>
<accession>Q2N8A7</accession>
<evidence type="ECO:0000256" key="4">
    <source>
        <dbReference type="ARBA" id="ARBA00022827"/>
    </source>
</evidence>
<proteinExistence type="inferred from homology"/>
<dbReference type="KEGG" id="eli:ELI_09960"/>
<keyword evidence="4" id="KW-0274">FAD</keyword>
<feature type="domain" description="Glucose-methanol-choline oxidoreductase C-terminal" evidence="6">
    <location>
        <begin position="367"/>
        <end position="494"/>
    </location>
</feature>
<dbReference type="HOGENOM" id="CLU_008878_4_1_5"/>
<dbReference type="Pfam" id="PF05199">
    <property type="entry name" value="GMC_oxred_C"/>
    <property type="match status" value="1"/>
</dbReference>
<evidence type="ECO:0000256" key="5">
    <source>
        <dbReference type="ARBA" id="ARBA00023002"/>
    </source>
</evidence>
<dbReference type="Proteomes" id="UP000008808">
    <property type="component" value="Chromosome"/>
</dbReference>
<dbReference type="InterPro" id="IPR036188">
    <property type="entry name" value="FAD/NAD-bd_sf"/>
</dbReference>